<dbReference type="Pfam" id="PF12799">
    <property type="entry name" value="LRR_4"/>
    <property type="match status" value="1"/>
</dbReference>
<name>X1W1F5_9ZZZZ</name>
<feature type="non-terminal residue" evidence="12">
    <location>
        <position position="1"/>
    </location>
</feature>
<evidence type="ECO:0000256" key="2">
    <source>
        <dbReference type="ARBA" id="ARBA00022490"/>
    </source>
</evidence>
<keyword evidence="9" id="KW-0966">Cell projection</keyword>
<proteinExistence type="inferred from homology"/>
<dbReference type="GO" id="GO:0005929">
    <property type="term" value="C:cilium"/>
    <property type="evidence" value="ECO:0007669"/>
    <property type="project" value="TreeGrafter"/>
</dbReference>
<evidence type="ECO:0000256" key="5">
    <source>
        <dbReference type="ARBA" id="ARBA00022846"/>
    </source>
</evidence>
<evidence type="ECO:0000256" key="6">
    <source>
        <dbReference type="ARBA" id="ARBA00023054"/>
    </source>
</evidence>
<gene>
    <name evidence="12" type="ORF">S12H4_57233</name>
</gene>
<dbReference type="Gene3D" id="3.80.10.10">
    <property type="entry name" value="Ribonuclease Inhibitor"/>
    <property type="match status" value="1"/>
</dbReference>
<evidence type="ECO:0000256" key="7">
    <source>
        <dbReference type="ARBA" id="ARBA00023069"/>
    </source>
</evidence>
<evidence type="ECO:0000256" key="3">
    <source>
        <dbReference type="ARBA" id="ARBA00022614"/>
    </source>
</evidence>
<dbReference type="InterPro" id="IPR003591">
    <property type="entry name" value="Leu-rich_rpt_typical-subtyp"/>
</dbReference>
<evidence type="ECO:0000256" key="1">
    <source>
        <dbReference type="ARBA" id="ARBA00004611"/>
    </source>
</evidence>
<reference evidence="12" key="1">
    <citation type="journal article" date="2014" name="Front. Microbiol.">
        <title>High frequency of phylogenetically diverse reductive dehalogenase-homologous genes in deep subseafloor sedimentary metagenomes.</title>
        <authorList>
            <person name="Kawai M."/>
            <person name="Futagami T."/>
            <person name="Toyoda A."/>
            <person name="Takaki Y."/>
            <person name="Nishi S."/>
            <person name="Hori S."/>
            <person name="Arai W."/>
            <person name="Tsubouchi T."/>
            <person name="Morono Y."/>
            <person name="Uchiyama I."/>
            <person name="Ito T."/>
            <person name="Fujiyama A."/>
            <person name="Inagaki F."/>
            <person name="Takami H."/>
        </authorList>
    </citation>
    <scope>NUCLEOTIDE SEQUENCE</scope>
    <source>
        <strain evidence="12">Expedition CK06-06</strain>
    </source>
</reference>
<keyword evidence="5" id="KW-0282">Flagellum</keyword>
<evidence type="ECO:0000256" key="8">
    <source>
        <dbReference type="ARBA" id="ARBA00023212"/>
    </source>
</evidence>
<dbReference type="PANTHER" id="PTHR45973">
    <property type="entry name" value="PROTEIN PHOSPHATASE 1 REGULATORY SUBUNIT SDS22-RELATED"/>
    <property type="match status" value="1"/>
</dbReference>
<evidence type="ECO:0000256" key="9">
    <source>
        <dbReference type="ARBA" id="ARBA00023273"/>
    </source>
</evidence>
<dbReference type="InterPro" id="IPR032675">
    <property type="entry name" value="LRR_dom_sf"/>
</dbReference>
<protein>
    <recommendedName>
        <fullName evidence="11">Dynein regulatory complex subunit 3</fullName>
    </recommendedName>
</protein>
<keyword evidence="7" id="KW-0969">Cilium</keyword>
<dbReference type="InterPro" id="IPR050576">
    <property type="entry name" value="Cilia_flagella_integrity"/>
</dbReference>
<dbReference type="SUPFAM" id="SSF52075">
    <property type="entry name" value="Outer arm dynein light chain 1"/>
    <property type="match status" value="1"/>
</dbReference>
<evidence type="ECO:0000256" key="11">
    <source>
        <dbReference type="ARBA" id="ARBA00040950"/>
    </source>
</evidence>
<evidence type="ECO:0000256" key="4">
    <source>
        <dbReference type="ARBA" id="ARBA00022737"/>
    </source>
</evidence>
<keyword evidence="6" id="KW-0175">Coiled coil</keyword>
<keyword evidence="2" id="KW-0963">Cytoplasm</keyword>
<keyword evidence="3" id="KW-0433">Leucine-rich repeat</keyword>
<dbReference type="InterPro" id="IPR001611">
    <property type="entry name" value="Leu-rich_rpt"/>
</dbReference>
<dbReference type="AlphaFoldDB" id="X1W1F5"/>
<comment type="caution">
    <text evidence="12">The sequence shown here is derived from an EMBL/GenBank/DDBJ whole genome shotgun (WGS) entry which is preliminary data.</text>
</comment>
<sequence>SPLASLTNLTWLDLAYNQISDISPLASFTNLTVLHLSYNQINDIPQGYQVVKKLNCMFREPD</sequence>
<keyword evidence="8" id="KW-0206">Cytoskeleton</keyword>
<evidence type="ECO:0000313" key="12">
    <source>
        <dbReference type="EMBL" id="GAJ21865.1"/>
    </source>
</evidence>
<accession>X1W1F5</accession>
<organism evidence="12">
    <name type="scientific">marine sediment metagenome</name>
    <dbReference type="NCBI Taxonomy" id="412755"/>
    <lineage>
        <taxon>unclassified sequences</taxon>
        <taxon>metagenomes</taxon>
        <taxon>ecological metagenomes</taxon>
    </lineage>
</organism>
<comment type="subcellular location">
    <subcellularLocation>
        <location evidence="1">Cytoplasm</location>
        <location evidence="1">Cytoskeleton</location>
        <location evidence="1">Flagellum axoneme</location>
    </subcellularLocation>
</comment>
<dbReference type="InterPro" id="IPR025875">
    <property type="entry name" value="Leu-rich_rpt_4"/>
</dbReference>
<dbReference type="SMART" id="SM00369">
    <property type="entry name" value="LRR_TYP"/>
    <property type="match status" value="2"/>
</dbReference>
<evidence type="ECO:0000256" key="10">
    <source>
        <dbReference type="ARBA" id="ARBA00038378"/>
    </source>
</evidence>
<dbReference type="PANTHER" id="PTHR45973:SF12">
    <property type="entry name" value="DYNEIN REGULATORY COMPLEX SUBUNIT 3"/>
    <property type="match status" value="1"/>
</dbReference>
<keyword evidence="4" id="KW-0677">Repeat</keyword>
<comment type="similarity">
    <text evidence="10">Belongs to the DRC3 family.</text>
</comment>
<dbReference type="EMBL" id="BARW01036975">
    <property type="protein sequence ID" value="GAJ21865.1"/>
    <property type="molecule type" value="Genomic_DNA"/>
</dbReference>
<dbReference type="PROSITE" id="PS51450">
    <property type="entry name" value="LRR"/>
    <property type="match status" value="2"/>
</dbReference>